<evidence type="ECO:0000313" key="4">
    <source>
        <dbReference type="Proteomes" id="UP001455709"/>
    </source>
</evidence>
<dbReference type="InterPro" id="IPR004175">
    <property type="entry name" value="RNA_CPDase"/>
</dbReference>
<proteinExistence type="inferred from homology"/>
<comment type="caution">
    <text evidence="3">The sequence shown here is derived from an EMBL/GenBank/DDBJ whole genome shotgun (WGS) entry which is preliminary data.</text>
</comment>
<accession>A0ABV0FAQ0</accession>
<comment type="catalytic activity">
    <reaction evidence="2">
        <text>a 3'-end 2',3'-cyclophospho-ribonucleotide-RNA + H2O = a 3'-end 2'-phospho-ribonucleotide-RNA + H(+)</text>
        <dbReference type="Rhea" id="RHEA:11828"/>
        <dbReference type="Rhea" id="RHEA-COMP:10464"/>
        <dbReference type="Rhea" id="RHEA-COMP:17353"/>
        <dbReference type="ChEBI" id="CHEBI:15377"/>
        <dbReference type="ChEBI" id="CHEBI:15378"/>
        <dbReference type="ChEBI" id="CHEBI:83064"/>
        <dbReference type="ChEBI" id="CHEBI:173113"/>
        <dbReference type="EC" id="3.1.4.58"/>
    </reaction>
</comment>
<dbReference type="Pfam" id="PF13563">
    <property type="entry name" value="2_5_RNA_ligase2"/>
    <property type="match status" value="1"/>
</dbReference>
<evidence type="ECO:0000256" key="1">
    <source>
        <dbReference type="ARBA" id="ARBA00022801"/>
    </source>
</evidence>
<feature type="short sequence motif" description="HXTX 1" evidence="2">
    <location>
        <begin position="39"/>
        <end position="42"/>
    </location>
</feature>
<feature type="active site" description="Proton acceptor" evidence="2">
    <location>
        <position position="120"/>
    </location>
</feature>
<dbReference type="SUPFAM" id="SSF55144">
    <property type="entry name" value="LigT-like"/>
    <property type="match status" value="1"/>
</dbReference>
<reference evidence="3 4" key="1">
    <citation type="submission" date="2024-05" db="EMBL/GenBank/DDBJ databases">
        <authorList>
            <person name="De Oliveira J.P."/>
            <person name="Noriler S.A."/>
            <person name="De Oliveira A.G."/>
            <person name="Sipoli D.S."/>
        </authorList>
    </citation>
    <scope>NUCLEOTIDE SEQUENCE [LARGE SCALE GENOMIC DNA]</scope>
    <source>
        <strain evidence="3 4">LABIM189</strain>
    </source>
</reference>
<dbReference type="Proteomes" id="UP001455709">
    <property type="component" value="Unassembled WGS sequence"/>
</dbReference>
<evidence type="ECO:0000313" key="3">
    <source>
        <dbReference type="EMBL" id="MEO2217155.1"/>
    </source>
</evidence>
<name>A0ABV0FAQ0_9NEIS</name>
<keyword evidence="1 2" id="KW-0378">Hydrolase</keyword>
<protein>
    <recommendedName>
        <fullName evidence="2">RNA 2',3'-cyclic phosphodiesterase</fullName>
        <shortName evidence="2">RNA 2',3'-CPDase</shortName>
        <ecNumber evidence="2">3.1.4.58</ecNumber>
    </recommendedName>
</protein>
<dbReference type="EC" id="3.1.4.58" evidence="2"/>
<dbReference type="PANTHER" id="PTHR35561">
    <property type="entry name" value="RNA 2',3'-CYCLIC PHOSPHODIESTERASE"/>
    <property type="match status" value="1"/>
</dbReference>
<organism evidence="3 4">
    <name type="scientific">Chromobacterium vaccinii</name>
    <dbReference type="NCBI Taxonomy" id="1108595"/>
    <lineage>
        <taxon>Bacteria</taxon>
        <taxon>Pseudomonadati</taxon>
        <taxon>Pseudomonadota</taxon>
        <taxon>Betaproteobacteria</taxon>
        <taxon>Neisseriales</taxon>
        <taxon>Chromobacteriaceae</taxon>
        <taxon>Chromobacterium</taxon>
    </lineage>
</organism>
<feature type="active site" description="Proton donor" evidence="2">
    <location>
        <position position="39"/>
    </location>
</feature>
<sequence length="174" mass="19008">MRAFLACLPPPECLAGLQAWQKRLRRQAGGRALAAAQLHLTLVFLGELTPLRLQQAADCAERAAANLPPAIVLDGCGSWRDAGWCGPAHPPPALCAWVERLKTELRAAGLAIETQAYRPHLTLLRRLARPLPEQALPPLALPLAEVALLASELRADGARHYRLDGWRREPSSCR</sequence>
<dbReference type="InterPro" id="IPR009097">
    <property type="entry name" value="Cyclic_Pdiesterase"/>
</dbReference>
<dbReference type="Gene3D" id="3.90.1140.10">
    <property type="entry name" value="Cyclic phosphodiesterase"/>
    <property type="match status" value="1"/>
</dbReference>
<dbReference type="PANTHER" id="PTHR35561:SF1">
    <property type="entry name" value="RNA 2',3'-CYCLIC PHOSPHODIESTERASE"/>
    <property type="match status" value="1"/>
</dbReference>
<dbReference type="RefSeq" id="WP_347370411.1">
    <property type="nucleotide sequence ID" value="NZ_JBDOJC010000001.1"/>
</dbReference>
<dbReference type="EMBL" id="JBDOJC010000001">
    <property type="protein sequence ID" value="MEO2217155.1"/>
    <property type="molecule type" value="Genomic_DNA"/>
</dbReference>
<evidence type="ECO:0000256" key="2">
    <source>
        <dbReference type="HAMAP-Rule" id="MF_01940"/>
    </source>
</evidence>
<gene>
    <name evidence="3" type="primary">thpR</name>
    <name evidence="3" type="ORF">ABGV49_08840</name>
</gene>
<comment type="similarity">
    <text evidence="2">Belongs to the 2H phosphoesterase superfamily. ThpR family.</text>
</comment>
<dbReference type="NCBIfam" id="TIGR02258">
    <property type="entry name" value="2_5_ligase"/>
    <property type="match status" value="1"/>
</dbReference>
<keyword evidence="4" id="KW-1185">Reference proteome</keyword>
<dbReference type="HAMAP" id="MF_01940">
    <property type="entry name" value="RNA_CPDase"/>
    <property type="match status" value="1"/>
</dbReference>
<comment type="function">
    <text evidence="2">Hydrolyzes RNA 2',3'-cyclic phosphodiester to an RNA 2'-phosphomonoester.</text>
</comment>
<feature type="short sequence motif" description="HXTX 2" evidence="2">
    <location>
        <begin position="120"/>
        <end position="123"/>
    </location>
</feature>